<protein>
    <submittedName>
        <fullName evidence="1">DUF3822 family protein</fullName>
    </submittedName>
</protein>
<name>A0ABS6VYH8_9FLAO</name>
<gene>
    <name evidence="1" type="ORF">KW502_02330</name>
</gene>
<accession>A0ABS6VYH8</accession>
<dbReference type="InterPro" id="IPR024213">
    <property type="entry name" value="DUF3822"/>
</dbReference>
<proteinExistence type="predicted"/>
<organism evidence="1 2">
    <name type="scientific">Mesonia aestuariivivens</name>
    <dbReference type="NCBI Taxonomy" id="2796128"/>
    <lineage>
        <taxon>Bacteria</taxon>
        <taxon>Pseudomonadati</taxon>
        <taxon>Bacteroidota</taxon>
        <taxon>Flavobacteriia</taxon>
        <taxon>Flavobacteriales</taxon>
        <taxon>Flavobacteriaceae</taxon>
        <taxon>Mesonia</taxon>
    </lineage>
</organism>
<keyword evidence="2" id="KW-1185">Reference proteome</keyword>
<evidence type="ECO:0000313" key="1">
    <source>
        <dbReference type="EMBL" id="MBW2960636.1"/>
    </source>
</evidence>
<dbReference type="RefSeq" id="WP_219038921.1">
    <property type="nucleotide sequence ID" value="NZ_JAHWDF010000002.1"/>
</dbReference>
<reference evidence="1 2" key="1">
    <citation type="submission" date="2021-07" db="EMBL/GenBank/DDBJ databases">
        <title>Mesonia aestuariivivens sp. nov., isolated from a tidal flat.</title>
        <authorList>
            <person name="Kim Y.-O."/>
            <person name="Yoon J.-H."/>
        </authorList>
    </citation>
    <scope>NUCLEOTIDE SEQUENCE [LARGE SCALE GENOMIC DNA]</scope>
    <source>
        <strain evidence="1 2">JHPTF-M18</strain>
    </source>
</reference>
<comment type="caution">
    <text evidence="1">The sequence shown here is derived from an EMBL/GenBank/DDBJ whole genome shotgun (WGS) entry which is preliminary data.</text>
</comment>
<dbReference type="CDD" id="cd24013">
    <property type="entry name" value="ASKHA_ATPase_BT3980-like"/>
    <property type="match status" value="1"/>
</dbReference>
<dbReference type="Pfam" id="PF12864">
    <property type="entry name" value="DUF3822"/>
    <property type="match status" value="1"/>
</dbReference>
<dbReference type="Proteomes" id="UP000719267">
    <property type="component" value="Unassembled WGS sequence"/>
</dbReference>
<sequence>MSILIAQDGLSFCTLNEDKEIENFHFSTFSDQLNPEALLEELNKLINNQVSEEVISKVTQVNAVFINNLYSIVPEKYFDEKNLTDYLKFNTKILRTDFITYDSLKNINANCVYIPYANINNYLFDKFGAFEFRHSATLFIDFCLSDIKQKKSAIYLHIDSSRFDICILQNNQLALANSFEFYTPEDFIYYVLFCIEQLQLDASKIQLYLCGEIKKDDKKYNYLYTYIKEIEFLNTAQLSKNFNNLSELKMNPKHHLLHLSNLL</sequence>
<dbReference type="EMBL" id="JAHWDF010000002">
    <property type="protein sequence ID" value="MBW2960636.1"/>
    <property type="molecule type" value="Genomic_DNA"/>
</dbReference>
<evidence type="ECO:0000313" key="2">
    <source>
        <dbReference type="Proteomes" id="UP000719267"/>
    </source>
</evidence>